<feature type="region of interest" description="Disordered" evidence="11">
    <location>
        <begin position="1"/>
        <end position="30"/>
    </location>
</feature>
<dbReference type="EMBL" id="AKCR02000074">
    <property type="protein sequence ID" value="PKK21714.1"/>
    <property type="molecule type" value="Genomic_DNA"/>
</dbReference>
<comment type="pathway">
    <text evidence="10">Protein modification; protein glycosylation.</text>
</comment>
<gene>
    <name evidence="12" type="primary">DPM2</name>
    <name evidence="12" type="ORF">A306_00012345</name>
</gene>
<comment type="function">
    <text evidence="10">Regulatory subunit of the dolichol-phosphate mannose (DPM) synthase complex; essential for the ER localization.</text>
</comment>
<feature type="transmembrane region" description="Helical" evidence="10">
    <location>
        <begin position="38"/>
        <end position="60"/>
    </location>
</feature>
<accession>A0A2I0LWB0</accession>
<comment type="subcellular location">
    <subcellularLocation>
        <location evidence="1 10">Endoplasmic reticulum membrane</location>
        <topology evidence="1 10">Multi-pass membrane protein</topology>
    </subcellularLocation>
</comment>
<evidence type="ECO:0000256" key="11">
    <source>
        <dbReference type="SAM" id="MobiDB-lite"/>
    </source>
</evidence>
<dbReference type="PANTHER" id="PTHR15039">
    <property type="entry name" value="DOLICHOL PHOSPHATE-MANNOSE BIOSYNTHESIS REGULATORY PROTEIN"/>
    <property type="match status" value="1"/>
</dbReference>
<evidence type="ECO:0000256" key="10">
    <source>
        <dbReference type="RuleBase" id="RU365084"/>
    </source>
</evidence>
<evidence type="ECO:0000313" key="12">
    <source>
        <dbReference type="EMBL" id="PKK21714.1"/>
    </source>
</evidence>
<sequence length="114" mass="12582">MALPSWGSGCSTGASEAPQEIGSSQDPKGADATVTDRLVGFCLVAFSLLLFVYYTFWIVILPFIDSNYGIHQYFLPREFAVIIPVVAGLVLLLFIGIFIMVMMWKSRKPAQKSD</sequence>
<feature type="transmembrane region" description="Helical" evidence="10">
    <location>
        <begin position="80"/>
        <end position="104"/>
    </location>
</feature>
<evidence type="ECO:0000256" key="8">
    <source>
        <dbReference type="ARBA" id="ARBA00045174"/>
    </source>
</evidence>
<dbReference type="InterPro" id="IPR009914">
    <property type="entry name" value="DPM2"/>
</dbReference>
<evidence type="ECO:0000256" key="5">
    <source>
        <dbReference type="ARBA" id="ARBA00022824"/>
    </source>
</evidence>
<evidence type="ECO:0000256" key="6">
    <source>
        <dbReference type="ARBA" id="ARBA00022989"/>
    </source>
</evidence>
<dbReference type="OrthoDB" id="311279at2759"/>
<keyword evidence="4 10" id="KW-0812">Transmembrane</keyword>
<protein>
    <recommendedName>
        <fullName evidence="3 10">Dolichol phosphate-mannose biosynthesis regulatory protein</fullName>
    </recommendedName>
</protein>
<dbReference type="GO" id="GO:0033185">
    <property type="term" value="C:dolichol-phosphate-mannose synthase complex"/>
    <property type="evidence" value="ECO:0007669"/>
    <property type="project" value="TreeGrafter"/>
</dbReference>
<comment type="similarity">
    <text evidence="2 10">Belongs to the DPM2 family.</text>
</comment>
<evidence type="ECO:0000256" key="7">
    <source>
        <dbReference type="ARBA" id="ARBA00023136"/>
    </source>
</evidence>
<evidence type="ECO:0000256" key="1">
    <source>
        <dbReference type="ARBA" id="ARBA00004477"/>
    </source>
</evidence>
<keyword evidence="12" id="KW-0328">Glycosyltransferase</keyword>
<evidence type="ECO:0000256" key="9">
    <source>
        <dbReference type="ARBA" id="ARBA00046896"/>
    </source>
</evidence>
<proteinExistence type="inferred from homology"/>
<dbReference type="GO" id="GO:0030234">
    <property type="term" value="F:enzyme regulator activity"/>
    <property type="evidence" value="ECO:0007669"/>
    <property type="project" value="UniProtKB-UniRule"/>
</dbReference>
<dbReference type="Pfam" id="PF07297">
    <property type="entry name" value="DPM2"/>
    <property type="match status" value="1"/>
</dbReference>
<dbReference type="PANTHER" id="PTHR15039:SF11">
    <property type="entry name" value="DOLICHOL PHOSPHATE-MANNOSE BIOSYNTHESIS REGULATORY PROTEIN"/>
    <property type="match status" value="1"/>
</dbReference>
<dbReference type="STRING" id="8932.A0A2I0LWB0"/>
<keyword evidence="12" id="KW-0808">Transferase</keyword>
<evidence type="ECO:0000256" key="4">
    <source>
        <dbReference type="ARBA" id="ARBA00022692"/>
    </source>
</evidence>
<keyword evidence="5 10" id="KW-0256">Endoplasmic reticulum</keyword>
<dbReference type="InParanoid" id="A0A2I0LWB0"/>
<evidence type="ECO:0000256" key="3">
    <source>
        <dbReference type="ARBA" id="ARBA00018157"/>
    </source>
</evidence>
<dbReference type="KEGG" id="clv:102090508"/>
<organism evidence="12 13">
    <name type="scientific">Columba livia</name>
    <name type="common">Rock dove</name>
    <dbReference type="NCBI Taxonomy" id="8932"/>
    <lineage>
        <taxon>Eukaryota</taxon>
        <taxon>Metazoa</taxon>
        <taxon>Chordata</taxon>
        <taxon>Craniata</taxon>
        <taxon>Vertebrata</taxon>
        <taxon>Euteleostomi</taxon>
        <taxon>Archelosauria</taxon>
        <taxon>Archosauria</taxon>
        <taxon>Dinosauria</taxon>
        <taxon>Saurischia</taxon>
        <taxon>Theropoda</taxon>
        <taxon>Coelurosauria</taxon>
        <taxon>Aves</taxon>
        <taxon>Neognathae</taxon>
        <taxon>Neoaves</taxon>
        <taxon>Columbimorphae</taxon>
        <taxon>Columbiformes</taxon>
        <taxon>Columbidae</taxon>
        <taxon>Columba</taxon>
    </lineage>
</organism>
<dbReference type="Proteomes" id="UP000053872">
    <property type="component" value="Unassembled WGS sequence"/>
</dbReference>
<keyword evidence="6 10" id="KW-1133">Transmembrane helix</keyword>
<evidence type="ECO:0000256" key="2">
    <source>
        <dbReference type="ARBA" id="ARBA00005478"/>
    </source>
</evidence>
<dbReference type="GO" id="GO:0180047">
    <property type="term" value="P:dolichol phosphate mannose biosynthetic process"/>
    <property type="evidence" value="ECO:0007669"/>
    <property type="project" value="InterPro"/>
</dbReference>
<dbReference type="AlphaFoldDB" id="A0A2I0LWB0"/>
<comment type="function">
    <text evidence="8">Regulates the biosynthesis of dolichol phosphate-mannose. Regulatory subunit of the dolichol-phosphate mannose (DPM) synthase complex; essential for the ER localization and stable expression of DPM1. Part of the glycosylphosphatidylinositol-N-acetylglucosaminyltransferase (GPI-GnT) complex that catalyzes the transfer of N-acetylglucosamine from UDP-N-acetylglucosamine to phosphatidylinositol and participates in the first step of GPI biosynthesis. May act by regulating the GPI-GNT complex.</text>
</comment>
<dbReference type="GO" id="GO:0016757">
    <property type="term" value="F:glycosyltransferase activity"/>
    <property type="evidence" value="ECO:0007669"/>
    <property type="project" value="UniProtKB-KW"/>
</dbReference>
<name>A0A2I0LWB0_COLLI</name>
<dbReference type="GO" id="GO:0005789">
    <property type="term" value="C:endoplasmic reticulum membrane"/>
    <property type="evidence" value="ECO:0007669"/>
    <property type="project" value="UniProtKB-SubCell"/>
</dbReference>
<keyword evidence="13" id="KW-1185">Reference proteome</keyword>
<keyword evidence="7 10" id="KW-0472">Membrane</keyword>
<comment type="caution">
    <text evidence="12">The sequence shown here is derived from an EMBL/GenBank/DDBJ whole genome shotgun (WGS) entry which is preliminary data.</text>
</comment>
<dbReference type="UniPathway" id="UPA00378"/>
<evidence type="ECO:0000313" key="13">
    <source>
        <dbReference type="Proteomes" id="UP000053872"/>
    </source>
</evidence>
<reference evidence="12 13" key="1">
    <citation type="journal article" date="2013" name="Science">
        <title>Genomic diversity and evolution of the head crest in the rock pigeon.</title>
        <authorList>
            <person name="Shapiro M.D."/>
            <person name="Kronenberg Z."/>
            <person name="Li C."/>
            <person name="Domyan E.T."/>
            <person name="Pan H."/>
            <person name="Campbell M."/>
            <person name="Tan H."/>
            <person name="Huff C.D."/>
            <person name="Hu H."/>
            <person name="Vickrey A.I."/>
            <person name="Nielsen S.C."/>
            <person name="Stringham S.A."/>
            <person name="Hu H."/>
            <person name="Willerslev E."/>
            <person name="Gilbert M.T."/>
            <person name="Yandell M."/>
            <person name="Zhang G."/>
            <person name="Wang J."/>
        </authorList>
    </citation>
    <scope>NUCLEOTIDE SEQUENCE [LARGE SCALE GENOMIC DNA]</scope>
    <source>
        <tissue evidence="12">Blood</tissue>
    </source>
</reference>
<comment type="subunit">
    <text evidence="9">Component of the dolichol-phosphate mannose (DPM) synthase complex composed of DPM1, DPM2 and DPM3; in the complex interacts directly with DPM3. Component of the glycosylphosphatidylinositol-N-acetylglucosaminyltransferase (GPI-GnT) complex composed at least by PIGA, PIGC, PIGH, PIGP, PIGQ, PIGY and DPM2. Interacts with PIGA, PIGC and PIGQ.</text>
</comment>
<dbReference type="GO" id="GO:0006506">
    <property type="term" value="P:GPI anchor biosynthetic process"/>
    <property type="evidence" value="ECO:0007669"/>
    <property type="project" value="TreeGrafter"/>
</dbReference>